<dbReference type="AlphaFoldDB" id="A0A484B2U6"/>
<name>A0A484B2U6_DRONA</name>
<keyword evidence="2" id="KW-1185">Reference proteome</keyword>
<evidence type="ECO:0000313" key="1">
    <source>
        <dbReference type="EMBL" id="TDG42390.1"/>
    </source>
</evidence>
<accession>A0A484B2U6</accession>
<organism evidence="1 2">
    <name type="scientific">Drosophila navojoa</name>
    <name type="common">Fruit fly</name>
    <dbReference type="NCBI Taxonomy" id="7232"/>
    <lineage>
        <taxon>Eukaryota</taxon>
        <taxon>Metazoa</taxon>
        <taxon>Ecdysozoa</taxon>
        <taxon>Arthropoda</taxon>
        <taxon>Hexapoda</taxon>
        <taxon>Insecta</taxon>
        <taxon>Pterygota</taxon>
        <taxon>Neoptera</taxon>
        <taxon>Endopterygota</taxon>
        <taxon>Diptera</taxon>
        <taxon>Brachycera</taxon>
        <taxon>Muscomorpha</taxon>
        <taxon>Ephydroidea</taxon>
        <taxon>Drosophilidae</taxon>
        <taxon>Drosophila</taxon>
    </lineage>
</organism>
<reference evidence="1 2" key="1">
    <citation type="journal article" date="2019" name="J. Hered.">
        <title>An Improved Genome Assembly for Drosophila navojoa, the Basal Species in the mojavensis Cluster.</title>
        <authorList>
            <person name="Vanderlinde T."/>
            <person name="Dupim E.G."/>
            <person name="Nazario-Yepiz N.O."/>
            <person name="Carvalho A.B."/>
        </authorList>
    </citation>
    <scope>NUCLEOTIDE SEQUENCE [LARGE SCALE GENOMIC DNA]</scope>
    <source>
        <strain evidence="1">Navoj_Jal97</strain>
        <tissue evidence="1">Whole organism</tissue>
    </source>
</reference>
<dbReference type="OMA" id="MITITTQ"/>
<sequence>MMNDNQPQPQPQQQPLPLIEWPHSRRFVVYMSSCCCYCCCSASSLAKSSRHQCQELPLKELTIITVQPHNSSSNNLSSNLRLVERPNIIGSWSCDEEFEHYNVDDCENRTPTMWRAWWLQGANEPLPTAIHT</sequence>
<dbReference type="EMBL" id="LSRL02000238">
    <property type="protein sequence ID" value="TDG42390.1"/>
    <property type="molecule type" value="Genomic_DNA"/>
</dbReference>
<gene>
    <name evidence="1" type="ORF">AWZ03_011195</name>
</gene>
<protein>
    <submittedName>
        <fullName evidence="1">Uncharacterized protein</fullName>
    </submittedName>
</protein>
<comment type="caution">
    <text evidence="1">The sequence shown here is derived from an EMBL/GenBank/DDBJ whole genome shotgun (WGS) entry which is preliminary data.</text>
</comment>
<evidence type="ECO:0000313" key="2">
    <source>
        <dbReference type="Proteomes" id="UP000295192"/>
    </source>
</evidence>
<proteinExistence type="predicted"/>
<dbReference type="OrthoDB" id="7862411at2759"/>
<dbReference type="Proteomes" id="UP000295192">
    <property type="component" value="Unassembled WGS sequence"/>
</dbReference>